<dbReference type="InterPro" id="IPR016181">
    <property type="entry name" value="Acyl_CoA_acyltransferase"/>
</dbReference>
<reference evidence="4 5" key="1">
    <citation type="submission" date="2020-08" db="EMBL/GenBank/DDBJ databases">
        <title>Genomic Encyclopedia of Type Strains, Phase IV (KMG-IV): sequencing the most valuable type-strain genomes for metagenomic binning, comparative biology and taxonomic classification.</title>
        <authorList>
            <person name="Goeker M."/>
        </authorList>
    </citation>
    <scope>NUCLEOTIDE SEQUENCE [LARGE SCALE GENOMIC DNA]</scope>
    <source>
        <strain evidence="4 5">DSM 105074</strain>
    </source>
</reference>
<dbReference type="CDD" id="cd04301">
    <property type="entry name" value="NAT_SF"/>
    <property type="match status" value="1"/>
</dbReference>
<dbReference type="PANTHER" id="PTHR42919">
    <property type="entry name" value="N-ALPHA-ACETYLTRANSFERASE"/>
    <property type="match status" value="1"/>
</dbReference>
<sequence>MKEINNTVHIVPVTPADLPVLRELARQTFYEAFSEANTPEDLQKYLDAAFTDQKLRTELEEVLSAFYFAKIDDQPVGYLKVNVGAAQTELHEPESMEIERIYVLAAYLGQGVGQVLFEEALRLARAQARKYLWLGVWEHNARALRFYEKNGFVAFGSHSFRLGEDEQTDILMRLTL</sequence>
<evidence type="ECO:0000259" key="3">
    <source>
        <dbReference type="PROSITE" id="PS51186"/>
    </source>
</evidence>
<dbReference type="SUPFAM" id="SSF55729">
    <property type="entry name" value="Acyl-CoA N-acyltransferases (Nat)"/>
    <property type="match status" value="1"/>
</dbReference>
<dbReference type="PROSITE" id="PS51186">
    <property type="entry name" value="GNAT"/>
    <property type="match status" value="1"/>
</dbReference>
<dbReference type="Proteomes" id="UP000557307">
    <property type="component" value="Unassembled WGS sequence"/>
</dbReference>
<comment type="caution">
    <text evidence="4">The sequence shown here is derived from an EMBL/GenBank/DDBJ whole genome shotgun (WGS) entry which is preliminary data.</text>
</comment>
<keyword evidence="4" id="KW-0687">Ribonucleoprotein</keyword>
<evidence type="ECO:0000256" key="1">
    <source>
        <dbReference type="ARBA" id="ARBA00022679"/>
    </source>
</evidence>
<dbReference type="RefSeq" id="WP_221307396.1">
    <property type="nucleotide sequence ID" value="NZ_JACHGF010000002.1"/>
</dbReference>
<keyword evidence="5" id="KW-1185">Reference proteome</keyword>
<proteinExistence type="predicted"/>
<name>A0A840TTQ5_9BACT</name>
<dbReference type="Pfam" id="PF00583">
    <property type="entry name" value="Acetyltransf_1"/>
    <property type="match status" value="1"/>
</dbReference>
<dbReference type="GO" id="GO:0005840">
    <property type="term" value="C:ribosome"/>
    <property type="evidence" value="ECO:0007669"/>
    <property type="project" value="UniProtKB-KW"/>
</dbReference>
<dbReference type="AlphaFoldDB" id="A0A840TTQ5"/>
<accession>A0A840TTQ5</accession>
<keyword evidence="2" id="KW-0012">Acyltransferase</keyword>
<dbReference type="Gene3D" id="3.40.630.30">
    <property type="match status" value="1"/>
</dbReference>
<feature type="domain" description="N-acetyltransferase" evidence="3">
    <location>
        <begin position="8"/>
        <end position="176"/>
    </location>
</feature>
<dbReference type="InterPro" id="IPR000182">
    <property type="entry name" value="GNAT_dom"/>
</dbReference>
<dbReference type="EMBL" id="JACHGF010000002">
    <property type="protein sequence ID" value="MBB5283069.1"/>
    <property type="molecule type" value="Genomic_DNA"/>
</dbReference>
<dbReference type="InterPro" id="IPR051556">
    <property type="entry name" value="N-term/lysine_N-AcTrnsfr"/>
</dbReference>
<evidence type="ECO:0000313" key="4">
    <source>
        <dbReference type="EMBL" id="MBB5283069.1"/>
    </source>
</evidence>
<dbReference type="PANTHER" id="PTHR42919:SF8">
    <property type="entry name" value="N-ALPHA-ACETYLTRANSFERASE 50"/>
    <property type="match status" value="1"/>
</dbReference>
<protein>
    <submittedName>
        <fullName evidence="4">Ribosomal protein S18 acetylase RimI-like enzyme</fullName>
    </submittedName>
</protein>
<gene>
    <name evidence="4" type="ORF">HNQ92_001195</name>
</gene>
<evidence type="ECO:0000256" key="2">
    <source>
        <dbReference type="ARBA" id="ARBA00023315"/>
    </source>
</evidence>
<organism evidence="4 5">
    <name type="scientific">Rhabdobacter roseus</name>
    <dbReference type="NCBI Taxonomy" id="1655419"/>
    <lineage>
        <taxon>Bacteria</taxon>
        <taxon>Pseudomonadati</taxon>
        <taxon>Bacteroidota</taxon>
        <taxon>Cytophagia</taxon>
        <taxon>Cytophagales</taxon>
        <taxon>Cytophagaceae</taxon>
        <taxon>Rhabdobacter</taxon>
    </lineage>
</organism>
<evidence type="ECO:0000313" key="5">
    <source>
        <dbReference type="Proteomes" id="UP000557307"/>
    </source>
</evidence>
<keyword evidence="1" id="KW-0808">Transferase</keyword>
<dbReference type="GO" id="GO:0016747">
    <property type="term" value="F:acyltransferase activity, transferring groups other than amino-acyl groups"/>
    <property type="evidence" value="ECO:0007669"/>
    <property type="project" value="InterPro"/>
</dbReference>
<keyword evidence="4" id="KW-0689">Ribosomal protein</keyword>